<feature type="transmembrane region" description="Helical" evidence="6">
    <location>
        <begin position="227"/>
        <end position="246"/>
    </location>
</feature>
<keyword evidence="2 6" id="KW-0812">Transmembrane</keyword>
<gene>
    <name evidence="8" type="ORF">ACFPIJ_30125</name>
</gene>
<dbReference type="InterPro" id="IPR036259">
    <property type="entry name" value="MFS_trans_sf"/>
</dbReference>
<dbReference type="PANTHER" id="PTHR23501:SF197">
    <property type="entry name" value="COMD"/>
    <property type="match status" value="1"/>
</dbReference>
<evidence type="ECO:0000256" key="5">
    <source>
        <dbReference type="SAM" id="MobiDB-lite"/>
    </source>
</evidence>
<dbReference type="EMBL" id="JBHSIU010000041">
    <property type="protein sequence ID" value="MFC5002076.1"/>
    <property type="molecule type" value="Genomic_DNA"/>
</dbReference>
<evidence type="ECO:0000256" key="4">
    <source>
        <dbReference type="ARBA" id="ARBA00023136"/>
    </source>
</evidence>
<feature type="transmembrane region" description="Helical" evidence="6">
    <location>
        <begin position="48"/>
        <end position="65"/>
    </location>
</feature>
<organism evidence="8 9">
    <name type="scientific">Dactylosporangium cerinum</name>
    <dbReference type="NCBI Taxonomy" id="1434730"/>
    <lineage>
        <taxon>Bacteria</taxon>
        <taxon>Bacillati</taxon>
        <taxon>Actinomycetota</taxon>
        <taxon>Actinomycetes</taxon>
        <taxon>Micromonosporales</taxon>
        <taxon>Micromonosporaceae</taxon>
        <taxon>Dactylosporangium</taxon>
    </lineage>
</organism>
<protein>
    <submittedName>
        <fullName evidence="8">MFS transporter</fullName>
    </submittedName>
</protein>
<comment type="caution">
    <text evidence="8">The sequence shown here is derived from an EMBL/GenBank/DDBJ whole genome shotgun (WGS) entry which is preliminary data.</text>
</comment>
<feature type="domain" description="Major facilitator superfamily (MFS) profile" evidence="7">
    <location>
        <begin position="9"/>
        <end position="471"/>
    </location>
</feature>
<dbReference type="Pfam" id="PF07690">
    <property type="entry name" value="MFS_1"/>
    <property type="match status" value="1"/>
</dbReference>
<evidence type="ECO:0000313" key="9">
    <source>
        <dbReference type="Proteomes" id="UP001595912"/>
    </source>
</evidence>
<dbReference type="Gene3D" id="1.20.1250.20">
    <property type="entry name" value="MFS general substrate transporter like domains"/>
    <property type="match status" value="1"/>
</dbReference>
<feature type="transmembrane region" description="Helical" evidence="6">
    <location>
        <begin position="359"/>
        <end position="381"/>
    </location>
</feature>
<feature type="transmembrane region" description="Helical" evidence="6">
    <location>
        <begin position="441"/>
        <end position="466"/>
    </location>
</feature>
<evidence type="ECO:0000256" key="3">
    <source>
        <dbReference type="ARBA" id="ARBA00022989"/>
    </source>
</evidence>
<feature type="region of interest" description="Disordered" evidence="5">
    <location>
        <begin position="474"/>
        <end position="493"/>
    </location>
</feature>
<feature type="transmembrane region" description="Helical" evidence="6">
    <location>
        <begin position="334"/>
        <end position="353"/>
    </location>
</feature>
<keyword evidence="3 6" id="KW-1133">Transmembrane helix</keyword>
<keyword evidence="9" id="KW-1185">Reference proteome</keyword>
<reference evidence="9" key="1">
    <citation type="journal article" date="2019" name="Int. J. Syst. Evol. Microbiol.">
        <title>The Global Catalogue of Microorganisms (GCM) 10K type strain sequencing project: providing services to taxonomists for standard genome sequencing and annotation.</title>
        <authorList>
            <consortium name="The Broad Institute Genomics Platform"/>
            <consortium name="The Broad Institute Genome Sequencing Center for Infectious Disease"/>
            <person name="Wu L."/>
            <person name="Ma J."/>
        </authorList>
    </citation>
    <scope>NUCLEOTIDE SEQUENCE [LARGE SCALE GENOMIC DNA]</scope>
    <source>
        <strain evidence="9">CGMCC 4.7152</strain>
    </source>
</reference>
<dbReference type="Proteomes" id="UP001595912">
    <property type="component" value="Unassembled WGS sequence"/>
</dbReference>
<evidence type="ECO:0000256" key="6">
    <source>
        <dbReference type="SAM" id="Phobius"/>
    </source>
</evidence>
<evidence type="ECO:0000259" key="7">
    <source>
        <dbReference type="PROSITE" id="PS50850"/>
    </source>
</evidence>
<dbReference type="PROSITE" id="PS50850">
    <property type="entry name" value="MFS"/>
    <property type="match status" value="1"/>
</dbReference>
<feature type="transmembrane region" description="Helical" evidence="6">
    <location>
        <begin position="402"/>
        <end position="421"/>
    </location>
</feature>
<feature type="transmembrane region" description="Helical" evidence="6">
    <location>
        <begin position="304"/>
        <end position="322"/>
    </location>
</feature>
<evidence type="ECO:0000256" key="2">
    <source>
        <dbReference type="ARBA" id="ARBA00022692"/>
    </source>
</evidence>
<feature type="transmembrane region" description="Helical" evidence="6">
    <location>
        <begin position="267"/>
        <end position="292"/>
    </location>
</feature>
<dbReference type="PANTHER" id="PTHR23501">
    <property type="entry name" value="MAJOR FACILITATOR SUPERFAMILY"/>
    <property type="match status" value="1"/>
</dbReference>
<evidence type="ECO:0000256" key="1">
    <source>
        <dbReference type="ARBA" id="ARBA00004651"/>
    </source>
</evidence>
<feature type="transmembrane region" description="Helical" evidence="6">
    <location>
        <begin position="77"/>
        <end position="96"/>
    </location>
</feature>
<feature type="transmembrane region" description="Helical" evidence="6">
    <location>
        <begin position="102"/>
        <end position="124"/>
    </location>
</feature>
<dbReference type="InterPro" id="IPR020846">
    <property type="entry name" value="MFS_dom"/>
</dbReference>
<dbReference type="SUPFAM" id="SSF103473">
    <property type="entry name" value="MFS general substrate transporter"/>
    <property type="match status" value="1"/>
</dbReference>
<name>A0ABV9W302_9ACTN</name>
<feature type="transmembrane region" description="Helical" evidence="6">
    <location>
        <begin position="165"/>
        <end position="184"/>
    </location>
</feature>
<dbReference type="PRINTS" id="PR01036">
    <property type="entry name" value="TCRTETB"/>
</dbReference>
<comment type="subcellular location">
    <subcellularLocation>
        <location evidence="1">Cell membrane</location>
        <topology evidence="1">Multi-pass membrane protein</topology>
    </subcellularLocation>
</comment>
<sequence length="493" mass="50285">MTPLQKRLTTLACLVTIVLAILDQNIVSAATVPIVRDLDPEHGLERLPWLITSYALAATAALPLYGKLCDIHGARRVFAVAVGVFLLGSALCGMAQTMDQLIAFRGLQGLGGGGLMSVTMVVIAQVSAPGERGGRGGMAGLVAGLGMVAGPLIGGVLVDSGQWRWIFYVNLPLGLFALAVAATAMRLPLPGRRHRVDYLGAALVAAAASTLLLLAEWGGHRYAWTSAPAIALAVGGAVLVALFLWRQAVAAEPVLPLSLFRNPTLRVALPIQALLGVAMMAAIVYVMVYLQVVRGITPSGAGRFLIPVAVGISLSGLLANALERRGWPVRGTVLLGTATAALGLGLLSLVHVATPTWQILAALFLFGAGVGQLLGQLILLSQQAVPADQLGVTTTAIRFGQSLGSAFGAAVFGTVLLRVYLANAPAGTTVGSGAPTAPAAFVTAIDTVFLCGAGVMTVAFVLALLLRAPAPATPGSSDAGAAHRPAPAPVSSA</sequence>
<dbReference type="InterPro" id="IPR011701">
    <property type="entry name" value="MFS"/>
</dbReference>
<dbReference type="Gene3D" id="1.20.1720.10">
    <property type="entry name" value="Multidrug resistance protein D"/>
    <property type="match status" value="1"/>
</dbReference>
<accession>A0ABV9W302</accession>
<proteinExistence type="predicted"/>
<keyword evidence="4 6" id="KW-0472">Membrane</keyword>
<dbReference type="RefSeq" id="WP_380119820.1">
    <property type="nucleotide sequence ID" value="NZ_JBHSIU010000041.1"/>
</dbReference>
<feature type="transmembrane region" description="Helical" evidence="6">
    <location>
        <begin position="196"/>
        <end position="215"/>
    </location>
</feature>
<evidence type="ECO:0000313" key="8">
    <source>
        <dbReference type="EMBL" id="MFC5002076.1"/>
    </source>
</evidence>
<feature type="transmembrane region" description="Helical" evidence="6">
    <location>
        <begin position="136"/>
        <end position="153"/>
    </location>
</feature>